<dbReference type="Gene3D" id="3.30.1150.10">
    <property type="match status" value="1"/>
</dbReference>
<name>A0A1M6UQH4_XYLRU</name>
<dbReference type="Proteomes" id="UP000184130">
    <property type="component" value="Unassembled WGS sequence"/>
</dbReference>
<dbReference type="FunFam" id="3.30.1150.10:FF:000002">
    <property type="entry name" value="Energy transducer TonB"/>
    <property type="match status" value="1"/>
</dbReference>
<dbReference type="PROSITE" id="PS52015">
    <property type="entry name" value="TONB_CTD"/>
    <property type="match status" value="1"/>
</dbReference>
<dbReference type="AlphaFoldDB" id="A0A1M6UQH4"/>
<evidence type="ECO:0000256" key="2">
    <source>
        <dbReference type="ARBA" id="ARBA00006555"/>
    </source>
</evidence>
<evidence type="ECO:0000259" key="11">
    <source>
        <dbReference type="PROSITE" id="PS52015"/>
    </source>
</evidence>
<evidence type="ECO:0000256" key="1">
    <source>
        <dbReference type="ARBA" id="ARBA00004383"/>
    </source>
</evidence>
<dbReference type="InterPro" id="IPR003538">
    <property type="entry name" value="TonB"/>
</dbReference>
<dbReference type="PANTHER" id="PTHR33446">
    <property type="entry name" value="PROTEIN TONB-RELATED"/>
    <property type="match status" value="1"/>
</dbReference>
<keyword evidence="8" id="KW-1133">Transmembrane helix</keyword>
<evidence type="ECO:0000313" key="12">
    <source>
        <dbReference type="EMBL" id="SHK71438.1"/>
    </source>
</evidence>
<keyword evidence="10" id="KW-0732">Signal</keyword>
<keyword evidence="5" id="KW-0997">Cell inner membrane</keyword>
<evidence type="ECO:0000256" key="6">
    <source>
        <dbReference type="ARBA" id="ARBA00022692"/>
    </source>
</evidence>
<keyword evidence="9" id="KW-0472">Membrane</keyword>
<evidence type="ECO:0000256" key="7">
    <source>
        <dbReference type="ARBA" id="ARBA00022927"/>
    </source>
</evidence>
<sequence length="134" mass="14940">MKKFLIMALMALFGLTTVSAQKTVVAQKNQQVFDVVEKMPEYPGGQAALFEYLSTNIKYPADAEKQKIEGRVLVTFVVNTDGSITDIEVVKKAFPSLDAEAVRVISGMPKWTPGEQKGQKVRVKYTVPLNFRLK</sequence>
<evidence type="ECO:0000313" key="13">
    <source>
        <dbReference type="Proteomes" id="UP000184130"/>
    </source>
</evidence>
<keyword evidence="7" id="KW-0653">Protein transport</keyword>
<dbReference type="PANTHER" id="PTHR33446:SF2">
    <property type="entry name" value="PROTEIN TONB"/>
    <property type="match status" value="1"/>
</dbReference>
<dbReference type="GO" id="GO:0098797">
    <property type="term" value="C:plasma membrane protein complex"/>
    <property type="evidence" value="ECO:0007669"/>
    <property type="project" value="TreeGrafter"/>
</dbReference>
<dbReference type="InterPro" id="IPR006260">
    <property type="entry name" value="TonB/TolA_C"/>
</dbReference>
<dbReference type="GO" id="GO:0015891">
    <property type="term" value="P:siderophore transport"/>
    <property type="evidence" value="ECO:0007669"/>
    <property type="project" value="InterPro"/>
</dbReference>
<feature type="chain" id="PRO_5013359767" evidence="10">
    <location>
        <begin position="21"/>
        <end position="134"/>
    </location>
</feature>
<proteinExistence type="inferred from homology"/>
<keyword evidence="3" id="KW-0813">Transport</keyword>
<dbReference type="OrthoDB" id="9814002at2"/>
<dbReference type="NCBIfam" id="TIGR01352">
    <property type="entry name" value="tonB_Cterm"/>
    <property type="match status" value="1"/>
</dbReference>
<dbReference type="InterPro" id="IPR051045">
    <property type="entry name" value="TonB-dependent_transducer"/>
</dbReference>
<dbReference type="RefSeq" id="WP_081373151.1">
    <property type="nucleotide sequence ID" value="NZ_FRBD01000010.1"/>
</dbReference>
<evidence type="ECO:0000256" key="8">
    <source>
        <dbReference type="ARBA" id="ARBA00022989"/>
    </source>
</evidence>
<dbReference type="PRINTS" id="PR01374">
    <property type="entry name" value="TONBPROTEIN"/>
</dbReference>
<dbReference type="GO" id="GO:0055085">
    <property type="term" value="P:transmembrane transport"/>
    <property type="evidence" value="ECO:0007669"/>
    <property type="project" value="InterPro"/>
</dbReference>
<evidence type="ECO:0000256" key="5">
    <source>
        <dbReference type="ARBA" id="ARBA00022519"/>
    </source>
</evidence>
<evidence type="ECO:0000256" key="10">
    <source>
        <dbReference type="SAM" id="SignalP"/>
    </source>
</evidence>
<keyword evidence="4" id="KW-1003">Cell membrane</keyword>
<reference evidence="12 13" key="1">
    <citation type="submission" date="2016-11" db="EMBL/GenBank/DDBJ databases">
        <authorList>
            <person name="Jaros S."/>
            <person name="Januszkiewicz K."/>
            <person name="Wedrychowicz H."/>
        </authorList>
    </citation>
    <scope>NUCLEOTIDE SEQUENCE [LARGE SCALE GENOMIC DNA]</scope>
    <source>
        <strain evidence="12 13">KHT3</strain>
    </source>
</reference>
<dbReference type="SUPFAM" id="SSF74653">
    <property type="entry name" value="TolA/TonB C-terminal domain"/>
    <property type="match status" value="1"/>
</dbReference>
<organism evidence="12 13">
    <name type="scientific">Xylanibacter ruminicola</name>
    <name type="common">Prevotella ruminicola</name>
    <dbReference type="NCBI Taxonomy" id="839"/>
    <lineage>
        <taxon>Bacteria</taxon>
        <taxon>Pseudomonadati</taxon>
        <taxon>Bacteroidota</taxon>
        <taxon>Bacteroidia</taxon>
        <taxon>Bacteroidales</taxon>
        <taxon>Prevotellaceae</taxon>
        <taxon>Xylanibacter</taxon>
    </lineage>
</organism>
<gene>
    <name evidence="12" type="ORF">SAMN05216463_11060</name>
</gene>
<dbReference type="GO" id="GO:0030288">
    <property type="term" value="C:outer membrane-bounded periplasmic space"/>
    <property type="evidence" value="ECO:0007669"/>
    <property type="project" value="InterPro"/>
</dbReference>
<evidence type="ECO:0000256" key="3">
    <source>
        <dbReference type="ARBA" id="ARBA00022448"/>
    </source>
</evidence>
<dbReference type="InterPro" id="IPR037682">
    <property type="entry name" value="TonB_C"/>
</dbReference>
<dbReference type="EMBL" id="FRBD01000010">
    <property type="protein sequence ID" value="SHK71438.1"/>
    <property type="molecule type" value="Genomic_DNA"/>
</dbReference>
<evidence type="ECO:0000256" key="4">
    <source>
        <dbReference type="ARBA" id="ARBA00022475"/>
    </source>
</evidence>
<keyword evidence="6" id="KW-0812">Transmembrane</keyword>
<accession>A0A1M6UQH4</accession>
<feature type="signal peptide" evidence="10">
    <location>
        <begin position="1"/>
        <end position="20"/>
    </location>
</feature>
<dbReference type="GO" id="GO:0031992">
    <property type="term" value="F:energy transducer activity"/>
    <property type="evidence" value="ECO:0007669"/>
    <property type="project" value="InterPro"/>
</dbReference>
<protein>
    <submittedName>
        <fullName evidence="12">Protein TonB</fullName>
    </submittedName>
</protein>
<dbReference type="Pfam" id="PF03544">
    <property type="entry name" value="TonB_C"/>
    <property type="match status" value="1"/>
</dbReference>
<comment type="subcellular location">
    <subcellularLocation>
        <location evidence="1">Cell inner membrane</location>
        <topology evidence="1">Single-pass membrane protein</topology>
        <orientation evidence="1">Periplasmic side</orientation>
    </subcellularLocation>
</comment>
<feature type="domain" description="TonB C-terminal" evidence="11">
    <location>
        <begin position="44"/>
        <end position="134"/>
    </location>
</feature>
<dbReference type="GO" id="GO:0015031">
    <property type="term" value="P:protein transport"/>
    <property type="evidence" value="ECO:0007669"/>
    <property type="project" value="UniProtKB-KW"/>
</dbReference>
<evidence type="ECO:0000256" key="9">
    <source>
        <dbReference type="ARBA" id="ARBA00023136"/>
    </source>
</evidence>
<comment type="similarity">
    <text evidence="2">Belongs to the TonB family.</text>
</comment>